<evidence type="ECO:0000256" key="3">
    <source>
        <dbReference type="ARBA" id="ARBA00022763"/>
    </source>
</evidence>
<evidence type="ECO:0000256" key="4">
    <source>
        <dbReference type="ARBA" id="ARBA00023204"/>
    </source>
</evidence>
<dbReference type="Gene3D" id="3.30.230.10">
    <property type="match status" value="1"/>
</dbReference>
<organism evidence="7 8">
    <name type="scientific">Candida verbasci</name>
    <dbReference type="NCBI Taxonomy" id="1227364"/>
    <lineage>
        <taxon>Eukaryota</taxon>
        <taxon>Fungi</taxon>
        <taxon>Dikarya</taxon>
        <taxon>Ascomycota</taxon>
        <taxon>Saccharomycotina</taxon>
        <taxon>Pichiomycetes</taxon>
        <taxon>Debaryomycetaceae</taxon>
        <taxon>Candida/Lodderomyces clade</taxon>
        <taxon>Candida</taxon>
    </lineage>
</organism>
<dbReference type="CDD" id="cd16926">
    <property type="entry name" value="HATPase_MutL-MLH-PMS-like"/>
    <property type="match status" value="1"/>
</dbReference>
<dbReference type="GO" id="GO:0016887">
    <property type="term" value="F:ATP hydrolysis activity"/>
    <property type="evidence" value="ECO:0007669"/>
    <property type="project" value="InterPro"/>
</dbReference>
<dbReference type="FunFam" id="3.30.230.10:FF:000014">
    <property type="entry name" value="DNA mismatch repair protein Mlh1"/>
    <property type="match status" value="1"/>
</dbReference>
<evidence type="ECO:0000313" key="7">
    <source>
        <dbReference type="EMBL" id="CAI5759555.1"/>
    </source>
</evidence>
<accession>A0A9W4U061</accession>
<dbReference type="InterPro" id="IPR036890">
    <property type="entry name" value="HATPase_C_sf"/>
</dbReference>
<dbReference type="SUPFAM" id="SSF54211">
    <property type="entry name" value="Ribosomal protein S5 domain 2-like"/>
    <property type="match status" value="1"/>
</dbReference>
<dbReference type="SUPFAM" id="SSF55874">
    <property type="entry name" value="ATPase domain of HSP90 chaperone/DNA topoisomerase II/histidine kinase"/>
    <property type="match status" value="1"/>
</dbReference>
<reference evidence="7" key="1">
    <citation type="submission" date="2022-12" db="EMBL/GenBank/DDBJ databases">
        <authorList>
            <person name="Brejova B."/>
        </authorList>
    </citation>
    <scope>NUCLEOTIDE SEQUENCE</scope>
</reference>
<dbReference type="Gene3D" id="3.30.565.10">
    <property type="entry name" value="Histidine kinase-like ATPase, C-terminal domain"/>
    <property type="match status" value="1"/>
</dbReference>
<dbReference type="GO" id="GO:0032389">
    <property type="term" value="C:MutLalpha complex"/>
    <property type="evidence" value="ECO:0007669"/>
    <property type="project" value="TreeGrafter"/>
</dbReference>
<dbReference type="InterPro" id="IPR014721">
    <property type="entry name" value="Ribsml_uS5_D2-typ_fold_subgr"/>
</dbReference>
<dbReference type="InterPro" id="IPR038973">
    <property type="entry name" value="MutL/Mlh/Pms-like"/>
</dbReference>
<comment type="caution">
    <text evidence="7">The sequence shown here is derived from an EMBL/GenBank/DDBJ whole genome shotgun (WGS) entry which is preliminary data.</text>
</comment>
<dbReference type="GO" id="GO:0005524">
    <property type="term" value="F:ATP binding"/>
    <property type="evidence" value="ECO:0007669"/>
    <property type="project" value="InterPro"/>
</dbReference>
<comment type="subcellular location">
    <subcellularLocation>
        <location evidence="1">Nucleus</location>
    </subcellularLocation>
</comment>
<evidence type="ECO:0000256" key="1">
    <source>
        <dbReference type="ARBA" id="ARBA00004123"/>
    </source>
</evidence>
<evidence type="ECO:0000313" key="8">
    <source>
        <dbReference type="Proteomes" id="UP001152885"/>
    </source>
</evidence>
<dbReference type="Proteomes" id="UP001152885">
    <property type="component" value="Unassembled WGS sequence"/>
</dbReference>
<dbReference type="OrthoDB" id="10263226at2759"/>
<proteinExistence type="inferred from homology"/>
<dbReference type="EMBL" id="CANTUO010000004">
    <property type="protein sequence ID" value="CAI5759555.1"/>
    <property type="molecule type" value="Genomic_DNA"/>
</dbReference>
<dbReference type="FunFam" id="3.30.565.10:FF:000109">
    <property type="entry name" value="Related to MLH1-DNA mismatch repair protein"/>
    <property type="match status" value="1"/>
</dbReference>
<keyword evidence="8" id="KW-1185">Reference proteome</keyword>
<dbReference type="GO" id="GO:0061982">
    <property type="term" value="P:meiosis I cell cycle process"/>
    <property type="evidence" value="ECO:0007669"/>
    <property type="project" value="UniProtKB-ARBA"/>
</dbReference>
<dbReference type="GO" id="GO:0006298">
    <property type="term" value="P:mismatch repair"/>
    <property type="evidence" value="ECO:0007669"/>
    <property type="project" value="InterPro"/>
</dbReference>
<dbReference type="Pfam" id="PF13589">
    <property type="entry name" value="HATPase_c_3"/>
    <property type="match status" value="1"/>
</dbReference>
<dbReference type="InterPro" id="IPR014762">
    <property type="entry name" value="DNA_mismatch_repair_CS"/>
</dbReference>
<dbReference type="Pfam" id="PF16413">
    <property type="entry name" value="Mlh1_C"/>
    <property type="match status" value="1"/>
</dbReference>
<evidence type="ECO:0000259" key="6">
    <source>
        <dbReference type="SMART" id="SM01340"/>
    </source>
</evidence>
<sequence>MSNKRIQKLDESVINKIAAGEIIIQPANALKEMLENSIDAGATNIEIMVKDGGLKLLQITDNGHGINLQDLPLLCERFATSKLTNFDDLSKIQTYGFRGEALASISHISRLSVITKTKDSKLAYKAFYLNGQLCNSNFKIGGKIDPKPVAGKDGTQIIVEDLFYNLPNRIKGLRSKSEEFSKILDIVGKYAIHTQHAGFTCKKHGDPLQQLNTRPNLPLKERIRIVYGASIANELLEFINNEKGHDLGLLQMSGCITNANYNNKKKMTPIIFINNRLVSCDPLKRAVNSIFQLFLPKGSNPFFYVSLQIKSENLDVNIHPTKREVRFLNEDEIIEIVVDKIHEILSNVDTSRKFKTQSIISQKRINDEEQQPVVKKYRQENKLVRVDSKQAKINAFLESQPVETYQDSIKKEFTFSQDQILEDEKQEESEERSRDYIQVNLDSIAQLKNEIIEFVDKSLTNIFTHAVFVGIVDSNKRLCCFQYDVKLYLVDYAALLFEFYYQISVNEFSNYGIIKFDEPIDLNDILDSLYENDESLVPKSKILKNLLENKEMLKEYFQIGFNEDNQLISIPIILQDINPSFRKLPFFIYRLGKLDYSIELNCLKNIFRQLALFYLPEPIESDDIRKEDLNSLLENYLFPEIKKQLLATKNLSRDLIQIADLPELYKIFERC</sequence>
<dbReference type="PANTHER" id="PTHR10073">
    <property type="entry name" value="DNA MISMATCH REPAIR PROTEIN MLH, PMS, MUTL"/>
    <property type="match status" value="1"/>
</dbReference>
<feature type="domain" description="DNA mismatch repair protein S5" evidence="6">
    <location>
        <begin position="223"/>
        <end position="346"/>
    </location>
</feature>
<keyword evidence="4" id="KW-0234">DNA repair</keyword>
<name>A0A9W4U061_9ASCO</name>
<dbReference type="InterPro" id="IPR020568">
    <property type="entry name" value="Ribosomal_Su5_D2-typ_SF"/>
</dbReference>
<evidence type="ECO:0000256" key="2">
    <source>
        <dbReference type="ARBA" id="ARBA00006082"/>
    </source>
</evidence>
<dbReference type="InterPro" id="IPR002099">
    <property type="entry name" value="MutL/Mlh/PMS"/>
</dbReference>
<protein>
    <recommendedName>
        <fullName evidence="6">DNA mismatch repair protein S5 domain-containing protein</fullName>
    </recommendedName>
</protein>
<dbReference type="GO" id="GO:0030983">
    <property type="term" value="F:mismatched DNA binding"/>
    <property type="evidence" value="ECO:0007669"/>
    <property type="project" value="InterPro"/>
</dbReference>
<dbReference type="InterPro" id="IPR032189">
    <property type="entry name" value="Mlh1_C"/>
</dbReference>
<dbReference type="PROSITE" id="PS00058">
    <property type="entry name" value="DNA_MISMATCH_REPAIR_1"/>
    <property type="match status" value="1"/>
</dbReference>
<dbReference type="InterPro" id="IPR013507">
    <property type="entry name" value="DNA_mismatch_S5_2-like"/>
</dbReference>
<dbReference type="SMART" id="SM01340">
    <property type="entry name" value="DNA_mis_repair"/>
    <property type="match status" value="1"/>
</dbReference>
<keyword evidence="5" id="KW-0539">Nucleus</keyword>
<keyword evidence="3" id="KW-0227">DNA damage</keyword>
<evidence type="ECO:0000256" key="5">
    <source>
        <dbReference type="ARBA" id="ARBA00023242"/>
    </source>
</evidence>
<dbReference type="AlphaFoldDB" id="A0A9W4U061"/>
<comment type="similarity">
    <text evidence="2">Belongs to the DNA mismatch repair MutL/HexB family.</text>
</comment>
<dbReference type="GO" id="GO:0140664">
    <property type="term" value="F:ATP-dependent DNA damage sensor activity"/>
    <property type="evidence" value="ECO:0007669"/>
    <property type="project" value="InterPro"/>
</dbReference>
<dbReference type="PANTHER" id="PTHR10073:SF12">
    <property type="entry name" value="DNA MISMATCH REPAIR PROTEIN MLH1"/>
    <property type="match status" value="1"/>
</dbReference>
<dbReference type="NCBIfam" id="TIGR00585">
    <property type="entry name" value="mutl"/>
    <property type="match status" value="1"/>
</dbReference>
<gene>
    <name evidence="7" type="ORF">CANVERA_P4066</name>
</gene>
<dbReference type="Pfam" id="PF01119">
    <property type="entry name" value="DNA_mis_repair"/>
    <property type="match status" value="1"/>
</dbReference>